<evidence type="ECO:0000256" key="5">
    <source>
        <dbReference type="SAM" id="MobiDB-lite"/>
    </source>
</evidence>
<evidence type="ECO:0000259" key="6">
    <source>
        <dbReference type="PROSITE" id="PS50090"/>
    </source>
</evidence>
<evidence type="ECO:0000256" key="4">
    <source>
        <dbReference type="ARBA" id="ARBA00023242"/>
    </source>
</evidence>
<feature type="domain" description="Myb-like" evidence="6">
    <location>
        <begin position="257"/>
        <end position="308"/>
    </location>
</feature>
<feature type="region of interest" description="Disordered" evidence="5">
    <location>
        <begin position="296"/>
        <end position="354"/>
    </location>
</feature>
<name>A0A8J5IVF0_9STRA</name>
<dbReference type="CDD" id="cd00167">
    <property type="entry name" value="SANT"/>
    <property type="match status" value="2"/>
</dbReference>
<feature type="domain" description="HTH myb-type" evidence="8">
    <location>
        <begin position="257"/>
        <end position="312"/>
    </location>
</feature>
<dbReference type="GO" id="GO:0003677">
    <property type="term" value="F:DNA binding"/>
    <property type="evidence" value="ECO:0007669"/>
    <property type="project" value="UniProtKB-KW"/>
</dbReference>
<dbReference type="PROSITE" id="PS51293">
    <property type="entry name" value="SANT"/>
    <property type="match status" value="1"/>
</dbReference>
<keyword evidence="4" id="KW-0539">Nucleus</keyword>
<evidence type="ECO:0000313" key="10">
    <source>
        <dbReference type="Proteomes" id="UP000709295"/>
    </source>
</evidence>
<keyword evidence="3" id="KW-0804">Transcription</keyword>
<organism evidence="9 10">
    <name type="scientific">Phytophthora aleatoria</name>
    <dbReference type="NCBI Taxonomy" id="2496075"/>
    <lineage>
        <taxon>Eukaryota</taxon>
        <taxon>Sar</taxon>
        <taxon>Stramenopiles</taxon>
        <taxon>Oomycota</taxon>
        <taxon>Peronosporomycetes</taxon>
        <taxon>Peronosporales</taxon>
        <taxon>Peronosporaceae</taxon>
        <taxon>Phytophthora</taxon>
    </lineage>
</organism>
<keyword evidence="2" id="KW-0238">DNA-binding</keyword>
<dbReference type="AlphaFoldDB" id="A0A8J5IVF0"/>
<dbReference type="PANTHER" id="PTHR12802:SF155">
    <property type="entry name" value="DEUBIQUITINASE MYSM1"/>
    <property type="match status" value="1"/>
</dbReference>
<dbReference type="PANTHER" id="PTHR12802">
    <property type="entry name" value="SWI/SNF COMPLEX-RELATED"/>
    <property type="match status" value="1"/>
</dbReference>
<accession>A0A8J5IVF0</accession>
<evidence type="ECO:0000259" key="8">
    <source>
        <dbReference type="PROSITE" id="PS51294"/>
    </source>
</evidence>
<proteinExistence type="predicted"/>
<sequence length="477" mass="53228">MTQPLSSPNDTTGAPSFWTFDEHERLVQGLRLYPDGPYDQIADYIGTKYVSEVKNYAIECWKSKNYPSKHQQAAHEAPVKKHRVRKWLRATLKWCIDALSFRCLRRQERTAYGHNPVRSSRHVPVTSEKVDYQPLAQEGVDDAVYSTAAPFIRRNRTDNELEVESEALEHPDSAADAWDDGFSSVLLHRQSQSTRTSEPFGLAPSSIPPARNTEFCSYAPTYELYAPMEQRALRPQLKRALKRAAPEPAILPVPAPDTPRNQGPWSNDEHERFCAGLERYRCGSWKFIAEHVGTRTERQVMSHAQSIRAKRRRANEREKRDQLGHGSSKPATHNSARTRTAAVSSTPDAIGHSKARKLTPVELLLASLDNPCPATSCSGPTKETFSTTAADYSDAVAANLSPTLAGGFNFELSTDEQAQEDHSQVPLTTEDRLMLYTDLDFGGCSPPLDILVESVFSDELFELLDITSTLSEVPAAT</sequence>
<evidence type="ECO:0000256" key="2">
    <source>
        <dbReference type="ARBA" id="ARBA00023125"/>
    </source>
</evidence>
<comment type="caution">
    <text evidence="9">The sequence shown here is derived from an EMBL/GenBank/DDBJ whole genome shotgun (WGS) entry which is preliminary data.</text>
</comment>
<dbReference type="NCBIfam" id="TIGR01557">
    <property type="entry name" value="myb_SHAQKYF"/>
    <property type="match status" value="1"/>
</dbReference>
<dbReference type="Pfam" id="PF00249">
    <property type="entry name" value="Myb_DNA-binding"/>
    <property type="match status" value="1"/>
</dbReference>
<dbReference type="InterPro" id="IPR017930">
    <property type="entry name" value="Myb_dom"/>
</dbReference>
<evidence type="ECO:0008006" key="11">
    <source>
        <dbReference type="Google" id="ProtNLM"/>
    </source>
</evidence>
<protein>
    <recommendedName>
        <fullName evidence="11">Myb-like DNA-binding protein</fullName>
    </recommendedName>
</protein>
<dbReference type="PROSITE" id="PS50090">
    <property type="entry name" value="MYB_LIKE"/>
    <property type="match status" value="1"/>
</dbReference>
<keyword evidence="10" id="KW-1185">Reference proteome</keyword>
<gene>
    <name evidence="9" type="ORF">JG688_00002514</name>
</gene>
<dbReference type="Proteomes" id="UP000709295">
    <property type="component" value="Unassembled WGS sequence"/>
</dbReference>
<evidence type="ECO:0000256" key="3">
    <source>
        <dbReference type="ARBA" id="ARBA00023163"/>
    </source>
</evidence>
<dbReference type="SMART" id="SM00717">
    <property type="entry name" value="SANT"/>
    <property type="match status" value="2"/>
</dbReference>
<keyword evidence="1" id="KW-0805">Transcription regulation</keyword>
<evidence type="ECO:0000256" key="1">
    <source>
        <dbReference type="ARBA" id="ARBA00023015"/>
    </source>
</evidence>
<reference evidence="9" key="1">
    <citation type="submission" date="2021-01" db="EMBL/GenBank/DDBJ databases">
        <title>Phytophthora aleatoria, a newly-described species from Pinus radiata is distinct from Phytophthora cactorum isolates based on comparative genomics.</title>
        <authorList>
            <person name="Mcdougal R."/>
            <person name="Panda P."/>
            <person name="Williams N."/>
            <person name="Studholme D.J."/>
        </authorList>
    </citation>
    <scope>NUCLEOTIDE SEQUENCE</scope>
    <source>
        <strain evidence="9">NZFS 4037</strain>
    </source>
</reference>
<dbReference type="InterPro" id="IPR017884">
    <property type="entry name" value="SANT_dom"/>
</dbReference>
<dbReference type="PROSITE" id="PS51294">
    <property type="entry name" value="HTH_MYB"/>
    <property type="match status" value="1"/>
</dbReference>
<dbReference type="EMBL" id="JAENGY010000068">
    <property type="protein sequence ID" value="KAG6975309.1"/>
    <property type="molecule type" value="Genomic_DNA"/>
</dbReference>
<dbReference type="InterPro" id="IPR001005">
    <property type="entry name" value="SANT/Myb"/>
</dbReference>
<feature type="compositionally biased region" description="Polar residues" evidence="5">
    <location>
        <begin position="329"/>
        <end position="347"/>
    </location>
</feature>
<evidence type="ECO:0000259" key="7">
    <source>
        <dbReference type="PROSITE" id="PS51293"/>
    </source>
</evidence>
<evidence type="ECO:0000313" key="9">
    <source>
        <dbReference type="EMBL" id="KAG6975309.1"/>
    </source>
</evidence>
<feature type="domain" description="SANT" evidence="7">
    <location>
        <begin position="18"/>
        <end position="65"/>
    </location>
</feature>
<dbReference type="InterPro" id="IPR006447">
    <property type="entry name" value="Myb_dom_plants"/>
</dbReference>